<evidence type="ECO:0000256" key="5">
    <source>
        <dbReference type="ARBA" id="ARBA00022519"/>
    </source>
</evidence>
<reference evidence="13" key="1">
    <citation type="journal article" date="2019" name="Int. J. Syst. Evol. Microbiol.">
        <title>The Global Catalogue of Microorganisms (GCM) 10K type strain sequencing project: providing services to taxonomists for standard genome sequencing and annotation.</title>
        <authorList>
            <consortium name="The Broad Institute Genomics Platform"/>
            <consortium name="The Broad Institute Genome Sequencing Center for Infectious Disease"/>
            <person name="Wu L."/>
            <person name="Ma J."/>
        </authorList>
    </citation>
    <scope>NUCLEOTIDE SEQUENCE [LARGE SCALE GENOMIC DNA]</scope>
    <source>
        <strain evidence="13">CCUG 30340</strain>
    </source>
</reference>
<dbReference type="Proteomes" id="UP001595886">
    <property type="component" value="Unassembled WGS sequence"/>
</dbReference>
<dbReference type="PROSITE" id="PS52015">
    <property type="entry name" value="TONB_CTD"/>
    <property type="match status" value="1"/>
</dbReference>
<dbReference type="Pfam" id="PF03544">
    <property type="entry name" value="TonB_C"/>
    <property type="match status" value="1"/>
</dbReference>
<dbReference type="InterPro" id="IPR006260">
    <property type="entry name" value="TonB/TolA_C"/>
</dbReference>
<name>A0ABV9QVT0_9GAMM</name>
<keyword evidence="6" id="KW-0812">Transmembrane</keyword>
<evidence type="ECO:0000256" key="3">
    <source>
        <dbReference type="ARBA" id="ARBA00022448"/>
    </source>
</evidence>
<evidence type="ECO:0000256" key="7">
    <source>
        <dbReference type="ARBA" id="ARBA00022927"/>
    </source>
</evidence>
<evidence type="ECO:0000313" key="12">
    <source>
        <dbReference type="EMBL" id="MFC4820911.1"/>
    </source>
</evidence>
<dbReference type="InterPro" id="IPR037682">
    <property type="entry name" value="TonB_C"/>
</dbReference>
<feature type="compositionally biased region" description="Basic and acidic residues" evidence="10">
    <location>
        <begin position="58"/>
        <end position="68"/>
    </location>
</feature>
<evidence type="ECO:0000256" key="2">
    <source>
        <dbReference type="ARBA" id="ARBA00006555"/>
    </source>
</evidence>
<dbReference type="InterPro" id="IPR051045">
    <property type="entry name" value="TonB-dependent_transducer"/>
</dbReference>
<keyword evidence="5" id="KW-0997">Cell inner membrane</keyword>
<evidence type="ECO:0000256" key="6">
    <source>
        <dbReference type="ARBA" id="ARBA00022692"/>
    </source>
</evidence>
<comment type="caution">
    <text evidence="12">The sequence shown here is derived from an EMBL/GenBank/DDBJ whole genome shotgun (WGS) entry which is preliminary data.</text>
</comment>
<feature type="compositionally biased region" description="Low complexity" evidence="10">
    <location>
        <begin position="105"/>
        <end position="121"/>
    </location>
</feature>
<proteinExistence type="inferred from homology"/>
<dbReference type="NCBIfam" id="TIGR01352">
    <property type="entry name" value="tonB_Cterm"/>
    <property type="match status" value="1"/>
</dbReference>
<keyword evidence="9" id="KW-0472">Membrane</keyword>
<comment type="subcellular location">
    <subcellularLocation>
        <location evidence="1">Cell inner membrane</location>
        <topology evidence="1">Single-pass membrane protein</topology>
        <orientation evidence="1">Periplasmic side</orientation>
    </subcellularLocation>
</comment>
<dbReference type="SUPFAM" id="SSF74653">
    <property type="entry name" value="TolA/TonB C-terminal domain"/>
    <property type="match status" value="1"/>
</dbReference>
<evidence type="ECO:0000256" key="9">
    <source>
        <dbReference type="ARBA" id="ARBA00023136"/>
    </source>
</evidence>
<keyword evidence="13" id="KW-1185">Reference proteome</keyword>
<keyword evidence="7" id="KW-0653">Protein transport</keyword>
<organism evidence="12 13">
    <name type="scientific">Dokdonella ginsengisoli</name>
    <dbReference type="NCBI Taxonomy" id="363846"/>
    <lineage>
        <taxon>Bacteria</taxon>
        <taxon>Pseudomonadati</taxon>
        <taxon>Pseudomonadota</taxon>
        <taxon>Gammaproteobacteria</taxon>
        <taxon>Lysobacterales</taxon>
        <taxon>Rhodanobacteraceae</taxon>
        <taxon>Dokdonella</taxon>
    </lineage>
</organism>
<dbReference type="EMBL" id="JBHSHD010000008">
    <property type="protein sequence ID" value="MFC4820911.1"/>
    <property type="molecule type" value="Genomic_DNA"/>
</dbReference>
<dbReference type="PANTHER" id="PTHR33446:SF2">
    <property type="entry name" value="PROTEIN TONB"/>
    <property type="match status" value="1"/>
</dbReference>
<protein>
    <submittedName>
        <fullName evidence="12">Energy transducer TonB</fullName>
    </submittedName>
</protein>
<evidence type="ECO:0000313" key="13">
    <source>
        <dbReference type="Proteomes" id="UP001595886"/>
    </source>
</evidence>
<feature type="region of interest" description="Disordered" evidence="10">
    <location>
        <begin position="58"/>
        <end position="121"/>
    </location>
</feature>
<evidence type="ECO:0000259" key="11">
    <source>
        <dbReference type="PROSITE" id="PS52015"/>
    </source>
</evidence>
<feature type="domain" description="TonB C-terminal" evidence="11">
    <location>
        <begin position="151"/>
        <end position="247"/>
    </location>
</feature>
<keyword evidence="4" id="KW-1003">Cell membrane</keyword>
<evidence type="ECO:0000256" key="4">
    <source>
        <dbReference type="ARBA" id="ARBA00022475"/>
    </source>
</evidence>
<keyword evidence="3" id="KW-0813">Transport</keyword>
<evidence type="ECO:0000256" key="8">
    <source>
        <dbReference type="ARBA" id="ARBA00022989"/>
    </source>
</evidence>
<evidence type="ECO:0000256" key="1">
    <source>
        <dbReference type="ARBA" id="ARBA00004383"/>
    </source>
</evidence>
<dbReference type="RefSeq" id="WP_380021041.1">
    <property type="nucleotide sequence ID" value="NZ_JBHSHD010000008.1"/>
</dbReference>
<sequence length="273" mass="28259">MSTDSGMSWRRTVSLSTTLAVHLAMLALLLGTYPAPPPRAGESAAPMVVRLIAETRKLAGEASPRPREATPPPGRPAREIPRAARVRSAAVPPRPSTTPESVVHASAPPLRAPAAPNDVAAPAAPVSGPALAAAGTAGGAGLENGGSGDSGASAGIRFATKSPPLLPRSMRGSKWKGYALIGLHVGADGKPKEVVVLRSSGVHDIDRTARLAAQRSTYVPHMTQGRPVEYWGVVPVVFGEATPDVERDLADLAERWRSSRRGTDGLGTTRPAV</sequence>
<keyword evidence="8" id="KW-1133">Transmembrane helix</keyword>
<comment type="similarity">
    <text evidence="2">Belongs to the TonB family.</text>
</comment>
<dbReference type="Gene3D" id="3.30.1150.10">
    <property type="match status" value="1"/>
</dbReference>
<gene>
    <name evidence="12" type="ORF">ACFO6Q_11280</name>
</gene>
<dbReference type="PANTHER" id="PTHR33446">
    <property type="entry name" value="PROTEIN TONB-RELATED"/>
    <property type="match status" value="1"/>
</dbReference>
<accession>A0ABV9QVT0</accession>
<evidence type="ECO:0000256" key="10">
    <source>
        <dbReference type="SAM" id="MobiDB-lite"/>
    </source>
</evidence>